<reference evidence="1 2" key="1">
    <citation type="submission" date="2018-12" db="EMBL/GenBank/DDBJ databases">
        <title>Croceicoccus ponticola sp. nov., a lipolytic bacterium isolated from seawater.</title>
        <authorList>
            <person name="Yoon J.-H."/>
        </authorList>
    </citation>
    <scope>NUCLEOTIDE SEQUENCE [LARGE SCALE GENOMIC DNA]</scope>
    <source>
        <strain evidence="1 2">GM-16</strain>
    </source>
</reference>
<name>A0A437GVF3_9SPHN</name>
<keyword evidence="2" id="KW-1185">Reference proteome</keyword>
<proteinExistence type="predicted"/>
<evidence type="ECO:0000313" key="1">
    <source>
        <dbReference type="EMBL" id="RVQ65719.1"/>
    </source>
</evidence>
<dbReference type="RefSeq" id="WP_127613230.1">
    <property type="nucleotide sequence ID" value="NZ_RXOL01000006.1"/>
</dbReference>
<gene>
    <name evidence="1" type="ORF">EKN06_12350</name>
</gene>
<organism evidence="1 2">
    <name type="scientific">Croceicoccus ponticola</name>
    <dbReference type="NCBI Taxonomy" id="2217664"/>
    <lineage>
        <taxon>Bacteria</taxon>
        <taxon>Pseudomonadati</taxon>
        <taxon>Pseudomonadota</taxon>
        <taxon>Alphaproteobacteria</taxon>
        <taxon>Sphingomonadales</taxon>
        <taxon>Erythrobacteraceae</taxon>
        <taxon>Croceicoccus</taxon>
    </lineage>
</organism>
<comment type="caution">
    <text evidence="1">The sequence shown here is derived from an EMBL/GenBank/DDBJ whole genome shotgun (WGS) entry which is preliminary data.</text>
</comment>
<evidence type="ECO:0000313" key="2">
    <source>
        <dbReference type="Proteomes" id="UP000283003"/>
    </source>
</evidence>
<dbReference type="Proteomes" id="UP000283003">
    <property type="component" value="Unassembled WGS sequence"/>
</dbReference>
<accession>A0A437GVF3</accession>
<dbReference type="EMBL" id="RXOL01000006">
    <property type="protein sequence ID" value="RVQ65719.1"/>
    <property type="molecule type" value="Genomic_DNA"/>
</dbReference>
<sequence length="95" mass="10241">MNLTLGEILAAALAPDPSSIEAALEERAQYCAGVELSRQIAPLLRESEERTFDALTCVPDSELAMLRSPEGWAVLASLVAADLGVPNFTYQPTRH</sequence>
<dbReference type="AlphaFoldDB" id="A0A437GVF3"/>
<protein>
    <submittedName>
        <fullName evidence="1">Uncharacterized protein</fullName>
    </submittedName>
</protein>